<dbReference type="EMBL" id="JAYMGO010000002">
    <property type="protein sequence ID" value="KAL1280462.1"/>
    <property type="molecule type" value="Genomic_DNA"/>
</dbReference>
<comment type="caution">
    <text evidence="1">The sequence shown here is derived from an EMBL/GenBank/DDBJ whole genome shotgun (WGS) entry which is preliminary data.</text>
</comment>
<accession>A0ABR3NUC5</accession>
<evidence type="ECO:0000313" key="2">
    <source>
        <dbReference type="Proteomes" id="UP001558613"/>
    </source>
</evidence>
<name>A0ABR3NUC5_9TELE</name>
<dbReference type="Proteomes" id="UP001558613">
    <property type="component" value="Unassembled WGS sequence"/>
</dbReference>
<reference evidence="1 2" key="1">
    <citation type="submission" date="2023-09" db="EMBL/GenBank/DDBJ databases">
        <authorList>
            <person name="Wang M."/>
        </authorList>
    </citation>
    <scope>NUCLEOTIDE SEQUENCE [LARGE SCALE GENOMIC DNA]</scope>
    <source>
        <strain evidence="1">GT-2023</strain>
        <tissue evidence="1">Liver</tissue>
    </source>
</reference>
<organism evidence="1 2">
    <name type="scientific">Cirrhinus molitorella</name>
    <name type="common">mud carp</name>
    <dbReference type="NCBI Taxonomy" id="172907"/>
    <lineage>
        <taxon>Eukaryota</taxon>
        <taxon>Metazoa</taxon>
        <taxon>Chordata</taxon>
        <taxon>Craniata</taxon>
        <taxon>Vertebrata</taxon>
        <taxon>Euteleostomi</taxon>
        <taxon>Actinopterygii</taxon>
        <taxon>Neopterygii</taxon>
        <taxon>Teleostei</taxon>
        <taxon>Ostariophysi</taxon>
        <taxon>Cypriniformes</taxon>
        <taxon>Cyprinidae</taxon>
        <taxon>Labeoninae</taxon>
        <taxon>Labeonini</taxon>
        <taxon>Cirrhinus</taxon>
    </lineage>
</organism>
<gene>
    <name evidence="1" type="ORF">QQF64_015062</name>
</gene>
<proteinExistence type="predicted"/>
<protein>
    <submittedName>
        <fullName evidence="1">Uncharacterized protein</fullName>
    </submittedName>
</protein>
<evidence type="ECO:0000313" key="1">
    <source>
        <dbReference type="EMBL" id="KAL1280462.1"/>
    </source>
</evidence>
<sequence length="78" mass="8300">MGHSWCPVQNGGASPVLCHSGSGRVCDEEHFMHCVEGWGEATTEKITVNTAVENKHCGNKAGPVKPGLEFSSQGFCCH</sequence>
<keyword evidence="2" id="KW-1185">Reference proteome</keyword>